<sequence length="275" mass="31653">MRELGIHLRVYSTLAHVAEYAHQLGISTFQAFGINQTTRKLISYDRDDCKNFVRVRRAHFGSLYIHASYWTNLSSVSKPNYKIIEHELHLAQRYEFTHIVIHPGHATGAIDRLEGIDALVRALNYLIKKYANIYFVLENTCHGIHAIGSDLQDFFLIKSKLDSPERVVFCLDTAHAFVYGYDFVSENAQKEFIQLLDQTMSLDRIALIHLNDSHYGHGLKKDRHEIPGNGQIGYSALNSFAMDPQLYRIPLIVEPPELPEQELISVKKMLDEWKI</sequence>
<dbReference type="EMBL" id="ARQD01000002">
    <property type="protein sequence ID" value="KIX85316.1"/>
    <property type="molecule type" value="Genomic_DNA"/>
</dbReference>
<dbReference type="GO" id="GO:0008081">
    <property type="term" value="F:phosphoric diester hydrolase activity"/>
    <property type="evidence" value="ECO:0007669"/>
    <property type="project" value="TreeGrafter"/>
</dbReference>
<evidence type="ECO:0000256" key="1">
    <source>
        <dbReference type="ARBA" id="ARBA00001947"/>
    </source>
</evidence>
<dbReference type="InterPro" id="IPR036237">
    <property type="entry name" value="Xyl_isomerase-like_sf"/>
</dbReference>
<evidence type="ECO:0000313" key="10">
    <source>
        <dbReference type="Proteomes" id="UP000032214"/>
    </source>
</evidence>
<dbReference type="SMART" id="SM00518">
    <property type="entry name" value="AP2Ec"/>
    <property type="match status" value="1"/>
</dbReference>
<dbReference type="PROSITE" id="PS51432">
    <property type="entry name" value="AP_NUCLEASE_F2_4"/>
    <property type="match status" value="1"/>
</dbReference>
<keyword evidence="4" id="KW-0227">DNA damage</keyword>
<keyword evidence="5" id="KW-0378">Hydrolase</keyword>
<evidence type="ECO:0000256" key="3">
    <source>
        <dbReference type="ARBA" id="ARBA00022723"/>
    </source>
</evidence>
<protein>
    <recommendedName>
        <fullName evidence="8">Xylose isomerase-like TIM barrel domain-containing protein</fullName>
    </recommendedName>
</protein>
<evidence type="ECO:0000256" key="7">
    <source>
        <dbReference type="ARBA" id="ARBA00023204"/>
    </source>
</evidence>
<dbReference type="GO" id="GO:0003677">
    <property type="term" value="F:DNA binding"/>
    <property type="evidence" value="ECO:0007669"/>
    <property type="project" value="InterPro"/>
</dbReference>
<evidence type="ECO:0000259" key="8">
    <source>
        <dbReference type="Pfam" id="PF01261"/>
    </source>
</evidence>
<keyword evidence="7" id="KW-0234">DNA repair</keyword>
<feature type="domain" description="Xylose isomerase-like TIM barrel" evidence="8">
    <location>
        <begin position="19"/>
        <end position="257"/>
    </location>
</feature>
<dbReference type="PANTHER" id="PTHR21445">
    <property type="entry name" value="ENDONUCLEASE IV ENDODEOXYRIBONUCLEASE IV"/>
    <property type="match status" value="1"/>
</dbReference>
<organism evidence="9 10">
    <name type="scientific">candidate division TM6 bacterium JCVI TM6SC1</name>
    <dbReference type="NCBI Taxonomy" id="1306947"/>
    <lineage>
        <taxon>Bacteria</taxon>
        <taxon>Candidatus Babelota</taxon>
        <taxon>Vermiphilus</taxon>
    </lineage>
</organism>
<evidence type="ECO:0000256" key="6">
    <source>
        <dbReference type="ARBA" id="ARBA00022833"/>
    </source>
</evidence>
<dbReference type="STRING" id="1306947.J120_03360"/>
<comment type="caution">
    <text evidence="9">The sequence shown here is derived from an EMBL/GenBank/DDBJ whole genome shotgun (WGS) entry which is preliminary data.</text>
</comment>
<dbReference type="InterPro" id="IPR001719">
    <property type="entry name" value="AP_endonuc_2"/>
</dbReference>
<dbReference type="Gene3D" id="3.20.20.150">
    <property type="entry name" value="Divalent-metal-dependent TIM barrel enzymes"/>
    <property type="match status" value="1"/>
</dbReference>
<dbReference type="GO" id="GO:0006284">
    <property type="term" value="P:base-excision repair"/>
    <property type="evidence" value="ECO:0007669"/>
    <property type="project" value="TreeGrafter"/>
</dbReference>
<reference evidence="9 10" key="1">
    <citation type="journal article" date="2013" name="Proc. Natl. Acad. Sci. U.S.A.">
        <title>Candidate phylum TM6 genome recovered from a hospital sink biofilm provides genomic insights into this uncultivated phylum.</title>
        <authorList>
            <person name="McLean J.S."/>
            <person name="Lombardo M.J."/>
            <person name="Badger J.H."/>
            <person name="Edlund A."/>
            <person name="Novotny M."/>
            <person name="Yee-Greenbaum J."/>
            <person name="Vyahhi N."/>
            <person name="Hall A.P."/>
            <person name="Yang Y."/>
            <person name="Dupont C.L."/>
            <person name="Ziegler M.G."/>
            <person name="Chitsaz H."/>
            <person name="Allen A.E."/>
            <person name="Yooseph S."/>
            <person name="Tesler G."/>
            <person name="Pevzner P.A."/>
            <person name="Friedman R.M."/>
            <person name="Nealson K.H."/>
            <person name="Venter J.C."/>
            <person name="Lasken R.S."/>
        </authorList>
    </citation>
    <scope>NUCLEOTIDE SEQUENCE [LARGE SCALE GENOMIC DNA]</scope>
    <source>
        <strain evidence="9 10">TM6SC1</strain>
    </source>
</reference>
<comment type="similarity">
    <text evidence="2">Belongs to the AP endonuclease 2 family.</text>
</comment>
<proteinExistence type="inferred from homology"/>
<dbReference type="PANTHER" id="PTHR21445:SF0">
    <property type="entry name" value="APURINIC-APYRIMIDINIC ENDONUCLEASE"/>
    <property type="match status" value="1"/>
</dbReference>
<comment type="cofactor">
    <cofactor evidence="1">
        <name>Zn(2+)</name>
        <dbReference type="ChEBI" id="CHEBI:29105"/>
    </cofactor>
</comment>
<dbReference type="GO" id="GO:0008270">
    <property type="term" value="F:zinc ion binding"/>
    <property type="evidence" value="ECO:0007669"/>
    <property type="project" value="InterPro"/>
</dbReference>
<dbReference type="AlphaFoldDB" id="A0A0D2JE58"/>
<keyword evidence="3" id="KW-0479">Metal-binding</keyword>
<evidence type="ECO:0000256" key="5">
    <source>
        <dbReference type="ARBA" id="ARBA00022801"/>
    </source>
</evidence>
<dbReference type="eggNOG" id="COG0648">
    <property type="taxonomic scope" value="Bacteria"/>
</dbReference>
<keyword evidence="10" id="KW-1185">Reference proteome</keyword>
<dbReference type="GO" id="GO:0003906">
    <property type="term" value="F:DNA-(apurinic or apyrimidinic site) endonuclease activity"/>
    <property type="evidence" value="ECO:0007669"/>
    <property type="project" value="TreeGrafter"/>
</dbReference>
<dbReference type="InterPro" id="IPR018246">
    <property type="entry name" value="AP_endonuc_F2_Zn_BS"/>
</dbReference>
<keyword evidence="6" id="KW-0862">Zinc</keyword>
<gene>
    <name evidence="9" type="ORF">J120_03360</name>
</gene>
<dbReference type="Proteomes" id="UP000032214">
    <property type="component" value="Unassembled WGS sequence"/>
</dbReference>
<dbReference type="Pfam" id="PF01261">
    <property type="entry name" value="AP_endonuc_2"/>
    <property type="match status" value="1"/>
</dbReference>
<evidence type="ECO:0000256" key="4">
    <source>
        <dbReference type="ARBA" id="ARBA00022763"/>
    </source>
</evidence>
<dbReference type="NCBIfam" id="TIGR00587">
    <property type="entry name" value="nfo"/>
    <property type="match status" value="1"/>
</dbReference>
<dbReference type="PROSITE" id="PS00731">
    <property type="entry name" value="AP_NUCLEASE_F2_3"/>
    <property type="match status" value="1"/>
</dbReference>
<name>A0A0D2JE58_9BACT</name>
<accession>A0A0D2JE58</accession>
<evidence type="ECO:0000313" key="9">
    <source>
        <dbReference type="EMBL" id="KIX85316.1"/>
    </source>
</evidence>
<dbReference type="InterPro" id="IPR013022">
    <property type="entry name" value="Xyl_isomerase-like_TIM-brl"/>
</dbReference>
<dbReference type="SUPFAM" id="SSF51658">
    <property type="entry name" value="Xylose isomerase-like"/>
    <property type="match status" value="1"/>
</dbReference>
<evidence type="ECO:0000256" key="2">
    <source>
        <dbReference type="ARBA" id="ARBA00005340"/>
    </source>
</evidence>